<dbReference type="PANTHER" id="PTHR22946">
    <property type="entry name" value="DIENELACTONE HYDROLASE DOMAIN-CONTAINING PROTEIN-RELATED"/>
    <property type="match status" value="1"/>
</dbReference>
<dbReference type="AlphaFoldDB" id="A0A563DY09"/>
<sequence>MPRATVPIRRRHRPGSATPWCDVGVDGLQVTGDAHDGIIREVSFGLHHNGREVPGVLWRPETDSVAPVVLLGHGGSGHKRSERNVRLATWFARAGIASLSIDGPFHGDRAVGGDGPLDYQDRIVQVGARIIHDRMRQDWLGALDAAEQSGWIDGRGVAFLGMSMGARYGLPVCAALGPRLRCAVIGKFGLTQTDLLPQGLTVSDLIIEAAAAIRAPVLQHIQWHDELFPRDGQRKLFDVIQSPGKLLRGRPGRHALTRPDDEFAWREHVATHLAP</sequence>
<evidence type="ECO:0000313" key="2">
    <source>
        <dbReference type="EMBL" id="TWP34554.1"/>
    </source>
</evidence>
<dbReference type="Proteomes" id="UP000320244">
    <property type="component" value="Unassembled WGS sequence"/>
</dbReference>
<name>A0A563DY09_9MICO</name>
<accession>A0A563DY09</accession>
<dbReference type="EMBL" id="VCQV01000026">
    <property type="protein sequence ID" value="TWP34554.1"/>
    <property type="molecule type" value="Genomic_DNA"/>
</dbReference>
<evidence type="ECO:0008006" key="4">
    <source>
        <dbReference type="Google" id="ProtNLM"/>
    </source>
</evidence>
<dbReference type="Gene3D" id="3.40.50.1820">
    <property type="entry name" value="alpha/beta hydrolase"/>
    <property type="match status" value="1"/>
</dbReference>
<dbReference type="OrthoDB" id="4158640at2"/>
<comment type="similarity">
    <text evidence="1">Belongs to the AB hydrolase superfamily.</text>
</comment>
<dbReference type="InterPro" id="IPR050261">
    <property type="entry name" value="FrsA_esterase"/>
</dbReference>
<organism evidence="2 3">
    <name type="scientific">Leekyejoonella antrihumi</name>
    <dbReference type="NCBI Taxonomy" id="1660198"/>
    <lineage>
        <taxon>Bacteria</taxon>
        <taxon>Bacillati</taxon>
        <taxon>Actinomycetota</taxon>
        <taxon>Actinomycetes</taxon>
        <taxon>Micrococcales</taxon>
        <taxon>Dermacoccaceae</taxon>
        <taxon>Leekyejoonella</taxon>
    </lineage>
</organism>
<reference evidence="2 3" key="1">
    <citation type="submission" date="2019-05" db="EMBL/GenBank/DDBJ databases">
        <authorList>
            <person name="Lee S.D."/>
        </authorList>
    </citation>
    <scope>NUCLEOTIDE SEQUENCE [LARGE SCALE GENOMIC DNA]</scope>
    <source>
        <strain evidence="2 3">C5-26</strain>
    </source>
</reference>
<evidence type="ECO:0000256" key="1">
    <source>
        <dbReference type="ARBA" id="ARBA00008645"/>
    </source>
</evidence>
<dbReference type="InterPro" id="IPR029058">
    <property type="entry name" value="AB_hydrolase_fold"/>
</dbReference>
<dbReference type="RefSeq" id="WP_146318575.1">
    <property type="nucleotide sequence ID" value="NZ_VCQV01000026.1"/>
</dbReference>
<reference evidence="2 3" key="2">
    <citation type="submission" date="2019-08" db="EMBL/GenBank/DDBJ databases">
        <title>Jejuicoccus antrihumi gen. nov., sp. nov., a new member of the family Dermacoccaceae isolated from a cave.</title>
        <authorList>
            <person name="Schumann P."/>
            <person name="Kim I.S."/>
        </authorList>
    </citation>
    <scope>NUCLEOTIDE SEQUENCE [LARGE SCALE GENOMIC DNA]</scope>
    <source>
        <strain evidence="2 3">C5-26</strain>
    </source>
</reference>
<keyword evidence="3" id="KW-1185">Reference proteome</keyword>
<protein>
    <recommendedName>
        <fullName evidence="4">Dienelactone hydrolase domain-containing protein</fullName>
    </recommendedName>
</protein>
<evidence type="ECO:0000313" key="3">
    <source>
        <dbReference type="Proteomes" id="UP000320244"/>
    </source>
</evidence>
<comment type="caution">
    <text evidence="2">The sequence shown here is derived from an EMBL/GenBank/DDBJ whole genome shotgun (WGS) entry which is preliminary data.</text>
</comment>
<dbReference type="SUPFAM" id="SSF53474">
    <property type="entry name" value="alpha/beta-Hydrolases"/>
    <property type="match status" value="1"/>
</dbReference>
<gene>
    <name evidence="2" type="ORF">FGL98_16795</name>
</gene>
<proteinExistence type="inferred from homology"/>